<reference evidence="7 8" key="1">
    <citation type="submission" date="2024-09" db="EMBL/GenBank/DDBJ databases">
        <authorList>
            <person name="Sun Q."/>
            <person name="Mori K."/>
        </authorList>
    </citation>
    <scope>NUCLEOTIDE SEQUENCE [LARGE SCALE GENOMIC DNA]</scope>
    <source>
        <strain evidence="7 8">TBRC 2205</strain>
    </source>
</reference>
<evidence type="ECO:0000256" key="2">
    <source>
        <dbReference type="ARBA" id="ARBA00022692"/>
    </source>
</evidence>
<dbReference type="Proteomes" id="UP001589894">
    <property type="component" value="Unassembled WGS sequence"/>
</dbReference>
<evidence type="ECO:0000313" key="8">
    <source>
        <dbReference type="Proteomes" id="UP001589894"/>
    </source>
</evidence>
<feature type="transmembrane region" description="Helical" evidence="5">
    <location>
        <begin position="74"/>
        <end position="93"/>
    </location>
</feature>
<keyword evidence="8" id="KW-1185">Reference proteome</keyword>
<keyword evidence="4 5" id="KW-0472">Membrane</keyword>
<dbReference type="InterPro" id="IPR049453">
    <property type="entry name" value="Memb_transporter_dom"/>
</dbReference>
<feature type="domain" description="Integral membrane bound transporter" evidence="6">
    <location>
        <begin position="36"/>
        <end position="158"/>
    </location>
</feature>
<evidence type="ECO:0000313" key="7">
    <source>
        <dbReference type="EMBL" id="MFC0564051.1"/>
    </source>
</evidence>
<evidence type="ECO:0000256" key="3">
    <source>
        <dbReference type="ARBA" id="ARBA00022989"/>
    </source>
</evidence>
<feature type="transmembrane region" description="Helical" evidence="5">
    <location>
        <begin position="99"/>
        <end position="121"/>
    </location>
</feature>
<accession>A0ABV6NTP4</accession>
<comment type="subcellular location">
    <subcellularLocation>
        <location evidence="1">Membrane</location>
        <topology evidence="1">Multi-pass membrane protein</topology>
    </subcellularLocation>
</comment>
<evidence type="ECO:0000259" key="6">
    <source>
        <dbReference type="Pfam" id="PF13515"/>
    </source>
</evidence>
<sequence>MRGRLRSAAGWVRSAAGRVRSGWIPLAEASVAATVAWLVAAHLLGHHDPFFAPTAALGVLSEARGRRLRQSAEIALGVATGVLVAGLLVEALGPGAGTIFLVLVLTIGILLAIGASTTLMVQASLSAFYLITVAGPNESLLAYRFVDALIGGAVALVVSQLVVGRDPLAPLVAEARQTFADLAGLLKDIDEALRGCDEAAARAVLARARRVDDCVERLQCAVLAAGETLRLRVRRRRHLGQVQDVGETARQLDYAARNIRVLARAAVTLTRHHEETPAELIEAIRALGVASAAAGDALADDLAGRTADRHVRRADEAAMAAVRLGARLLDTDPPLPLVMIIGQVRATAIDLLRGVGEDDIEVLDRVDAALGLTTEGRAHGSACPAPAA</sequence>
<name>A0ABV6NTP4_9ACTN</name>
<proteinExistence type="predicted"/>
<evidence type="ECO:0000256" key="4">
    <source>
        <dbReference type="ARBA" id="ARBA00023136"/>
    </source>
</evidence>
<keyword evidence="2 5" id="KW-0812">Transmembrane</keyword>
<dbReference type="EMBL" id="JBHLUE010000004">
    <property type="protein sequence ID" value="MFC0564051.1"/>
    <property type="molecule type" value="Genomic_DNA"/>
</dbReference>
<keyword evidence="3 5" id="KW-1133">Transmembrane helix</keyword>
<dbReference type="RefSeq" id="WP_377336994.1">
    <property type="nucleotide sequence ID" value="NZ_JBHLUE010000004.1"/>
</dbReference>
<dbReference type="Pfam" id="PF13515">
    <property type="entry name" value="FUSC_2"/>
    <property type="match status" value="1"/>
</dbReference>
<organism evidence="7 8">
    <name type="scientific">Plantactinospora siamensis</name>
    <dbReference type="NCBI Taxonomy" id="555372"/>
    <lineage>
        <taxon>Bacteria</taxon>
        <taxon>Bacillati</taxon>
        <taxon>Actinomycetota</taxon>
        <taxon>Actinomycetes</taxon>
        <taxon>Micromonosporales</taxon>
        <taxon>Micromonosporaceae</taxon>
        <taxon>Plantactinospora</taxon>
    </lineage>
</organism>
<protein>
    <submittedName>
        <fullName evidence="7">Aromatic acid exporter family protein</fullName>
    </submittedName>
</protein>
<evidence type="ECO:0000256" key="1">
    <source>
        <dbReference type="ARBA" id="ARBA00004141"/>
    </source>
</evidence>
<comment type="caution">
    <text evidence="7">The sequence shown here is derived from an EMBL/GenBank/DDBJ whole genome shotgun (WGS) entry which is preliminary data.</text>
</comment>
<gene>
    <name evidence="7" type="ORF">ACFFHU_07710</name>
</gene>
<evidence type="ECO:0000256" key="5">
    <source>
        <dbReference type="SAM" id="Phobius"/>
    </source>
</evidence>